<name>A0A0H2RH72_9AGAM</name>
<dbReference type="STRING" id="27342.A0A0H2RH72"/>
<dbReference type="AlphaFoldDB" id="A0A0H2RH72"/>
<keyword evidence="4" id="KW-0233">DNA recombination</keyword>
<dbReference type="Pfam" id="PF09494">
    <property type="entry name" value="Slx4"/>
    <property type="match status" value="1"/>
</dbReference>
<dbReference type="GO" id="GO:0006260">
    <property type="term" value="P:DNA replication"/>
    <property type="evidence" value="ECO:0007669"/>
    <property type="project" value="InterPro"/>
</dbReference>
<evidence type="ECO:0000256" key="8">
    <source>
        <dbReference type="SAM" id="MobiDB-lite"/>
    </source>
</evidence>
<dbReference type="GO" id="GO:0006281">
    <property type="term" value="P:DNA repair"/>
    <property type="evidence" value="ECO:0007669"/>
    <property type="project" value="UniProtKB-KW"/>
</dbReference>
<gene>
    <name evidence="9" type="ORF">SCHPADRAFT_999058</name>
</gene>
<feature type="compositionally biased region" description="Polar residues" evidence="8">
    <location>
        <begin position="365"/>
        <end position="388"/>
    </location>
</feature>
<organism evidence="9 10">
    <name type="scientific">Schizopora paradoxa</name>
    <dbReference type="NCBI Taxonomy" id="27342"/>
    <lineage>
        <taxon>Eukaryota</taxon>
        <taxon>Fungi</taxon>
        <taxon>Dikarya</taxon>
        <taxon>Basidiomycota</taxon>
        <taxon>Agaricomycotina</taxon>
        <taxon>Agaricomycetes</taxon>
        <taxon>Hymenochaetales</taxon>
        <taxon>Schizoporaceae</taxon>
        <taxon>Schizopora</taxon>
    </lineage>
</organism>
<feature type="region of interest" description="Disordered" evidence="8">
    <location>
        <begin position="508"/>
        <end position="537"/>
    </location>
</feature>
<keyword evidence="3" id="KW-0227">DNA damage</keyword>
<evidence type="ECO:0000256" key="1">
    <source>
        <dbReference type="ARBA" id="ARBA00004123"/>
    </source>
</evidence>
<protein>
    <recommendedName>
        <fullName evidence="7">Structure-specific endonuclease subunit SLX4</fullName>
    </recommendedName>
</protein>
<keyword evidence="5" id="KW-0234">DNA repair</keyword>
<feature type="region of interest" description="Disordered" evidence="8">
    <location>
        <begin position="120"/>
        <end position="145"/>
    </location>
</feature>
<evidence type="ECO:0000256" key="7">
    <source>
        <dbReference type="ARBA" id="ARBA00029496"/>
    </source>
</evidence>
<dbReference type="GO" id="GO:0033557">
    <property type="term" value="C:Slx1-Slx4 complex"/>
    <property type="evidence" value="ECO:0007669"/>
    <property type="project" value="InterPro"/>
</dbReference>
<sequence length="628" mass="69074">MLRAFASNLGRYSAHKHFLNLNRRVGYSPKTRSFSMDHLRQSLEVIEDSEPERQEVWRRAREERMKAKHKLHSHVIEVIDLSDGETDLSPLPHLQKTIAGLQRGQTVISISDDSVDGAHAIDAQDIPPDTSPSTSTTSTSADSSSLSFDVKAVVDNILRNKEAQMVKDADTESEDESSAAFRNGIGRFAFSSKPSGSGLQPSRIIRTTSSSSVIAPPTKPTRSKPSQSTYLDFNEGQLSDLRKCVSCDIKWTTRKSVVQKITHIKTCAKKSLVTDDTLRLLITQEIEITQAEKMKSSKKAPNAVPKEAEVPKTFIEDVLQDGGIQKIQKTKKATSSLKRVTDNRDTILQKASSILGPQALRVQEQEVTMETSPSTQPLAPSKLASNASRPPIGDDPMPTQAFGQSALAGRFGRATTSSSEASGSHSRHFLSSAHQLPESLEPPPTQNFAPSRLGGLQRTHSLFHQDSSPSPIRNNADILMDADADGAMLDFAPGTPVNEFDDAILIYDPDAYPHPPRTPSPAKPKTKSRKRTAATPKNINLNSQAEEVGQNIEDEVELARQLKEMVLADETLHLRILRYEPIHFDVFMEMAKSKGINAVALKTKMRAFLDKQAISHYGNEPGGSRSRH</sequence>
<evidence type="ECO:0000313" key="10">
    <source>
        <dbReference type="Proteomes" id="UP000053477"/>
    </source>
</evidence>
<evidence type="ECO:0000256" key="3">
    <source>
        <dbReference type="ARBA" id="ARBA00022763"/>
    </source>
</evidence>
<feature type="compositionally biased region" description="Low complexity" evidence="8">
    <location>
        <begin position="412"/>
        <end position="424"/>
    </location>
</feature>
<proteinExistence type="inferred from homology"/>
<dbReference type="Proteomes" id="UP000053477">
    <property type="component" value="Unassembled WGS sequence"/>
</dbReference>
<dbReference type="InParanoid" id="A0A0H2RH72"/>
<feature type="compositionally biased region" description="Pro residues" evidence="8">
    <location>
        <begin position="512"/>
        <end position="522"/>
    </location>
</feature>
<feature type="compositionally biased region" description="Low complexity" evidence="8">
    <location>
        <begin position="125"/>
        <end position="145"/>
    </location>
</feature>
<keyword evidence="10" id="KW-1185">Reference proteome</keyword>
<evidence type="ECO:0000256" key="2">
    <source>
        <dbReference type="ARBA" id="ARBA00006661"/>
    </source>
</evidence>
<reference evidence="9 10" key="1">
    <citation type="submission" date="2015-04" db="EMBL/GenBank/DDBJ databases">
        <title>Complete genome sequence of Schizopora paradoxa KUC8140, a cosmopolitan wood degrader in East Asia.</title>
        <authorList>
            <consortium name="DOE Joint Genome Institute"/>
            <person name="Min B."/>
            <person name="Park H."/>
            <person name="Jang Y."/>
            <person name="Kim J.-J."/>
            <person name="Kim K.H."/>
            <person name="Pangilinan J."/>
            <person name="Lipzen A."/>
            <person name="Riley R."/>
            <person name="Grigoriev I.V."/>
            <person name="Spatafora J.W."/>
            <person name="Choi I.-G."/>
        </authorList>
    </citation>
    <scope>NUCLEOTIDE SEQUENCE [LARGE SCALE GENOMIC DNA]</scope>
    <source>
        <strain evidence="9 10">KUC8140</strain>
    </source>
</reference>
<dbReference type="OrthoDB" id="5576441at2759"/>
<accession>A0A0H2RH72</accession>
<evidence type="ECO:0000256" key="4">
    <source>
        <dbReference type="ARBA" id="ARBA00023172"/>
    </source>
</evidence>
<keyword evidence="6" id="KW-0539">Nucleus</keyword>
<dbReference type="InterPro" id="IPR018574">
    <property type="entry name" value="Structure-sp_endonuc_su_Slx4"/>
</dbReference>
<evidence type="ECO:0000313" key="9">
    <source>
        <dbReference type="EMBL" id="KLO11240.1"/>
    </source>
</evidence>
<dbReference type="EMBL" id="KQ086005">
    <property type="protein sequence ID" value="KLO11240.1"/>
    <property type="molecule type" value="Genomic_DNA"/>
</dbReference>
<evidence type="ECO:0000256" key="6">
    <source>
        <dbReference type="ARBA" id="ARBA00023242"/>
    </source>
</evidence>
<comment type="subcellular location">
    <subcellularLocation>
        <location evidence="1">Nucleus</location>
    </subcellularLocation>
</comment>
<evidence type="ECO:0000256" key="5">
    <source>
        <dbReference type="ARBA" id="ARBA00023204"/>
    </source>
</evidence>
<feature type="region of interest" description="Disordered" evidence="8">
    <location>
        <begin position="209"/>
        <end position="230"/>
    </location>
</feature>
<comment type="similarity">
    <text evidence="2">Belongs to the SLX4 family.</text>
</comment>
<feature type="region of interest" description="Disordered" evidence="8">
    <location>
        <begin position="364"/>
        <end position="452"/>
    </location>
</feature>
<dbReference type="GO" id="GO:0006310">
    <property type="term" value="P:DNA recombination"/>
    <property type="evidence" value="ECO:0007669"/>
    <property type="project" value="UniProtKB-KW"/>
</dbReference>